<dbReference type="PANTHER" id="PTHR37291">
    <property type="entry name" value="5-METHYLCYTOSINE-SPECIFIC RESTRICTION ENZYME B"/>
    <property type="match status" value="1"/>
</dbReference>
<dbReference type="GO" id="GO:0005524">
    <property type="term" value="F:ATP binding"/>
    <property type="evidence" value="ECO:0007669"/>
    <property type="project" value="InterPro"/>
</dbReference>
<comment type="caution">
    <text evidence="3">The sequence shown here is derived from an EMBL/GenBank/DDBJ whole genome shotgun (WGS) entry which is preliminary data.</text>
</comment>
<reference evidence="4" key="1">
    <citation type="submission" date="2018-09" db="EMBL/GenBank/DDBJ databases">
        <authorList>
            <person name="Livingstone P.G."/>
            <person name="Whitworth D.E."/>
        </authorList>
    </citation>
    <scope>NUCLEOTIDE SEQUENCE [LARGE SCALE GENOMIC DNA]</scope>
    <source>
        <strain evidence="4">AB050A</strain>
    </source>
</reference>
<proteinExistence type="predicted"/>
<evidence type="ECO:0000259" key="2">
    <source>
        <dbReference type="SMART" id="SM00382"/>
    </source>
</evidence>
<accession>A0A3A8QZH4</accession>
<feature type="domain" description="AAA+ ATPase" evidence="2">
    <location>
        <begin position="306"/>
        <end position="467"/>
    </location>
</feature>
<dbReference type="InterPro" id="IPR011704">
    <property type="entry name" value="ATPase_dyneun-rel_AAA"/>
</dbReference>
<dbReference type="AlphaFoldDB" id="A0A3A8QZH4"/>
<dbReference type="InterPro" id="IPR003593">
    <property type="entry name" value="AAA+_ATPase"/>
</dbReference>
<dbReference type="EMBL" id="RAWK01000017">
    <property type="protein sequence ID" value="RKH73158.1"/>
    <property type="molecule type" value="Genomic_DNA"/>
</dbReference>
<gene>
    <name evidence="3" type="ORF">D7W81_04565</name>
</gene>
<dbReference type="InterPro" id="IPR027417">
    <property type="entry name" value="P-loop_NTPase"/>
</dbReference>
<keyword evidence="4" id="KW-1185">Reference proteome</keyword>
<dbReference type="Gene3D" id="3.40.50.300">
    <property type="entry name" value="P-loop containing nucleotide triphosphate hydrolases"/>
    <property type="match status" value="1"/>
</dbReference>
<dbReference type="Proteomes" id="UP000267003">
    <property type="component" value="Unassembled WGS sequence"/>
</dbReference>
<evidence type="ECO:0000256" key="1">
    <source>
        <dbReference type="SAM" id="MobiDB-lite"/>
    </source>
</evidence>
<evidence type="ECO:0000313" key="4">
    <source>
        <dbReference type="Proteomes" id="UP000267003"/>
    </source>
</evidence>
<dbReference type="SMART" id="SM00382">
    <property type="entry name" value="AAA"/>
    <property type="match status" value="1"/>
</dbReference>
<dbReference type="SUPFAM" id="SSF52540">
    <property type="entry name" value="P-loop containing nucleoside triphosphate hydrolases"/>
    <property type="match status" value="1"/>
</dbReference>
<protein>
    <submittedName>
        <fullName evidence="3">AAA family ATPase</fullName>
    </submittedName>
</protein>
<dbReference type="GO" id="GO:0016887">
    <property type="term" value="F:ATP hydrolysis activity"/>
    <property type="evidence" value="ECO:0007669"/>
    <property type="project" value="InterPro"/>
</dbReference>
<dbReference type="PANTHER" id="PTHR37291:SF1">
    <property type="entry name" value="TYPE IV METHYL-DIRECTED RESTRICTION ENZYME ECOKMCRB SUBUNIT"/>
    <property type="match status" value="1"/>
</dbReference>
<evidence type="ECO:0000313" key="3">
    <source>
        <dbReference type="EMBL" id="RKH73158.1"/>
    </source>
</evidence>
<dbReference type="Pfam" id="PF07728">
    <property type="entry name" value="AAA_5"/>
    <property type="match status" value="1"/>
</dbReference>
<name>A0A3A8QZH4_9BACT</name>
<dbReference type="InterPro" id="IPR052934">
    <property type="entry name" value="Methyl-DNA_Rec/Restrict_Enz"/>
</dbReference>
<feature type="region of interest" description="Disordered" evidence="1">
    <location>
        <begin position="1"/>
        <end position="26"/>
    </location>
</feature>
<sequence length="567" mass="62604">MGGSTTRSAPGPRPPTRNRTRAAGRLPSACAPRKGFWSSHTCRRRGVHRPRILESGCAPALTSFPPCPTLASARENMGKAFDSLLAGMIAGRSWEQMGDTESVRQLLRSVYEERYHKAEHHQSRYQVRVNLQKKDEAASYAGFITAENPNSGPYQGTSFVWMPGKDGSIAVLVIGTDGFGADTDILGRPGHARRLRALARIHKGKVWVKPDLLAPASRVPETIIAQWPDQLDAVSKSYGNVIYAAVPVRSPQDAEAVEDLLDLFFSEHGTPLTNPAKGRWEARHSAILGAIFPQVELPQVLELLRDRRFVILEGPPGTGKTRLAYEVARQIGQATRIQFHPARTYEDFVVGLYPKPAAGGLAFEVRTGDFLRANAAAATGEHVLLIDEVNRADLSRVLGEAIVLLEPGERREIELPHLPDGWSDRKVSLAPGLHVLATRNTADRTIARMDLAVRRRFAFLEMWPDRRPVDDEGIPLAKECFDDVLYTFTEFADEEALKLIPGHAYFLDPRPGQGAEERAKRVARRLELELVPLLRDYLSERLAGSASGPIAGLADRIASRLMEERAA</sequence>
<organism evidence="3 4">
    <name type="scientific">Corallococcus aberystwythensis</name>
    <dbReference type="NCBI Taxonomy" id="2316722"/>
    <lineage>
        <taxon>Bacteria</taxon>
        <taxon>Pseudomonadati</taxon>
        <taxon>Myxococcota</taxon>
        <taxon>Myxococcia</taxon>
        <taxon>Myxococcales</taxon>
        <taxon>Cystobacterineae</taxon>
        <taxon>Myxococcaceae</taxon>
        <taxon>Corallococcus</taxon>
    </lineage>
</organism>